<keyword evidence="1" id="KW-1133">Transmembrane helix</keyword>
<gene>
    <name evidence="2" type="ORF">C1G86_1045</name>
</gene>
<keyword evidence="1" id="KW-0812">Transmembrane</keyword>
<sequence>MDFEALITQGVAMLSEFNLVVLLILFGICFISETVGLTVPYLLETVWLMGGYQVASGELSIWLLILLILVAQAGRQIGALALSRLGRVGSGPIERFITFLRTRTPLKKMSESPALQKVNLYSPFAIAVGRFMWLRIPLTLLMGAKRKTKVLMLGVLISGIFYDALYVIFGAVVGKVFTLNSVQMVIIFTGGLTVLYIGTFVVQQIVSRLKNKKRKHRHQFKQLNYPSATGIGHDV</sequence>
<dbReference type="AlphaFoldDB" id="A0A328ESX5"/>
<organism evidence="2 3">
    <name type="scientific">Dehalococcoides mccartyi</name>
    <dbReference type="NCBI Taxonomy" id="61435"/>
    <lineage>
        <taxon>Bacteria</taxon>
        <taxon>Bacillati</taxon>
        <taxon>Chloroflexota</taxon>
        <taxon>Dehalococcoidia</taxon>
        <taxon>Dehalococcoidales</taxon>
        <taxon>Dehalococcoidaceae</taxon>
        <taxon>Dehalococcoides</taxon>
    </lineage>
</organism>
<feature type="transmembrane region" description="Helical" evidence="1">
    <location>
        <begin position="55"/>
        <end position="74"/>
    </location>
</feature>
<comment type="caution">
    <text evidence="2">The sequence shown here is derived from an EMBL/GenBank/DDBJ whole genome shotgun (WGS) entry which is preliminary data.</text>
</comment>
<proteinExistence type="predicted"/>
<protein>
    <recommendedName>
        <fullName evidence="4">DedA family protein</fullName>
    </recommendedName>
</protein>
<keyword evidence="1" id="KW-0472">Membrane</keyword>
<feature type="transmembrane region" description="Helical" evidence="1">
    <location>
        <begin position="150"/>
        <end position="173"/>
    </location>
</feature>
<evidence type="ECO:0000313" key="2">
    <source>
        <dbReference type="EMBL" id="RAL70481.1"/>
    </source>
</evidence>
<feature type="transmembrane region" description="Helical" evidence="1">
    <location>
        <begin position="185"/>
        <end position="206"/>
    </location>
</feature>
<accession>A0A328ESX5</accession>
<dbReference type="Proteomes" id="UP000248786">
    <property type="component" value="Unassembled WGS sequence"/>
</dbReference>
<name>A0A328ESX5_9CHLR</name>
<feature type="transmembrane region" description="Helical" evidence="1">
    <location>
        <begin position="20"/>
        <end position="43"/>
    </location>
</feature>
<reference evidence="2 3" key="1">
    <citation type="submission" date="2018-05" db="EMBL/GenBank/DDBJ databases">
        <title>Draft genome sequences of Dehalococcoides mccartyi strains RC and KS.</title>
        <authorList>
            <person name="Higgins S.A."/>
            <person name="Padilla-Crespo E."/>
            <person name="Loeffler F.E."/>
        </authorList>
    </citation>
    <scope>NUCLEOTIDE SEQUENCE [LARGE SCALE GENOMIC DNA]</scope>
    <source>
        <strain evidence="2 3">KS</strain>
    </source>
</reference>
<evidence type="ECO:0000256" key="1">
    <source>
        <dbReference type="SAM" id="Phobius"/>
    </source>
</evidence>
<evidence type="ECO:0008006" key="4">
    <source>
        <dbReference type="Google" id="ProtNLM"/>
    </source>
</evidence>
<dbReference type="EMBL" id="QGLD01000010">
    <property type="protein sequence ID" value="RAL70481.1"/>
    <property type="molecule type" value="Genomic_DNA"/>
</dbReference>
<evidence type="ECO:0000313" key="3">
    <source>
        <dbReference type="Proteomes" id="UP000248786"/>
    </source>
</evidence>